<dbReference type="GO" id="GO:0006366">
    <property type="term" value="P:transcription by RNA polymerase II"/>
    <property type="evidence" value="ECO:0007669"/>
    <property type="project" value="InterPro"/>
</dbReference>
<dbReference type="Pfam" id="PF13656">
    <property type="entry name" value="RNA_pol_L_2"/>
    <property type="match status" value="1"/>
</dbReference>
<evidence type="ECO:0000256" key="3">
    <source>
        <dbReference type="ARBA" id="ARBA00023163"/>
    </source>
</evidence>
<dbReference type="PANTHER" id="PTHR13946">
    <property type="entry name" value="DNA-DIRECTED RNA POLYMERASE I,II,III"/>
    <property type="match status" value="1"/>
</dbReference>
<dbReference type="PANTHER" id="PTHR13946:SF16">
    <property type="entry name" value="DNA-DIRECTED RNA POLYMERASE II SUBUNIT RPB11"/>
    <property type="match status" value="1"/>
</dbReference>
<dbReference type="Gene3D" id="3.30.1360.10">
    <property type="entry name" value="RNA polymerase, RBP11-like subunit"/>
    <property type="match status" value="1"/>
</dbReference>
<evidence type="ECO:0000259" key="6">
    <source>
        <dbReference type="Pfam" id="PF13656"/>
    </source>
</evidence>
<dbReference type="CDD" id="cd06926">
    <property type="entry name" value="RNAP_II_RPB11"/>
    <property type="match status" value="1"/>
</dbReference>
<evidence type="ECO:0000256" key="4">
    <source>
        <dbReference type="ARBA" id="ARBA00023242"/>
    </source>
</evidence>
<dbReference type="Proteomes" id="UP000799777">
    <property type="component" value="Unassembled WGS sequence"/>
</dbReference>
<dbReference type="AlphaFoldDB" id="A0A9P4HH53"/>
<dbReference type="EMBL" id="ML978166">
    <property type="protein sequence ID" value="KAF2033504.1"/>
    <property type="molecule type" value="Genomic_DNA"/>
</dbReference>
<feature type="non-terminal residue" evidence="7">
    <location>
        <position position="101"/>
    </location>
</feature>
<dbReference type="OrthoDB" id="10248581at2759"/>
<keyword evidence="4" id="KW-0539">Nucleus</keyword>
<reference evidence="7" key="1">
    <citation type="journal article" date="2020" name="Stud. Mycol.">
        <title>101 Dothideomycetes genomes: a test case for predicting lifestyles and emergence of pathogens.</title>
        <authorList>
            <person name="Haridas S."/>
            <person name="Albert R."/>
            <person name="Binder M."/>
            <person name="Bloem J."/>
            <person name="Labutti K."/>
            <person name="Salamov A."/>
            <person name="Andreopoulos B."/>
            <person name="Baker S."/>
            <person name="Barry K."/>
            <person name="Bills G."/>
            <person name="Bluhm B."/>
            <person name="Cannon C."/>
            <person name="Castanera R."/>
            <person name="Culley D."/>
            <person name="Daum C."/>
            <person name="Ezra D."/>
            <person name="Gonzalez J."/>
            <person name="Henrissat B."/>
            <person name="Kuo A."/>
            <person name="Liang C."/>
            <person name="Lipzen A."/>
            <person name="Lutzoni F."/>
            <person name="Magnuson J."/>
            <person name="Mondo S."/>
            <person name="Nolan M."/>
            <person name="Ohm R."/>
            <person name="Pangilinan J."/>
            <person name="Park H.-J."/>
            <person name="Ramirez L."/>
            <person name="Alfaro M."/>
            <person name="Sun H."/>
            <person name="Tritt A."/>
            <person name="Yoshinaga Y."/>
            <person name="Zwiers L.-H."/>
            <person name="Turgeon B."/>
            <person name="Goodwin S."/>
            <person name="Spatafora J."/>
            <person name="Crous P."/>
            <person name="Grigoriev I."/>
        </authorList>
    </citation>
    <scope>NUCLEOTIDE SEQUENCE</scope>
    <source>
        <strain evidence="7">CBS 110217</strain>
    </source>
</reference>
<protein>
    <submittedName>
        <fullName evidence="7">RBP11-like subunits of RNA polymerase</fullName>
    </submittedName>
</protein>
<sequence>NASTFTFNKEDHTLGNLLSQQLLKNPCVEFAAYKIPSPHDHYFDFRVVADGTESPKGVVIRCCRDVVGDLETLKISFKEEWQRKKAGNDVTEEREKRGESD</sequence>
<comment type="caution">
    <text evidence="7">The sequence shown here is derived from an EMBL/GenBank/DDBJ whole genome shotgun (WGS) entry which is preliminary data.</text>
</comment>
<evidence type="ECO:0000256" key="2">
    <source>
        <dbReference type="ARBA" id="ARBA00022478"/>
    </source>
</evidence>
<evidence type="ECO:0000313" key="7">
    <source>
        <dbReference type="EMBL" id="KAF2033504.1"/>
    </source>
</evidence>
<dbReference type="SUPFAM" id="SSF55257">
    <property type="entry name" value="RBP11-like subunits of RNA polymerase"/>
    <property type="match status" value="1"/>
</dbReference>
<keyword evidence="2" id="KW-0240">DNA-directed RNA polymerase</keyword>
<evidence type="ECO:0000313" key="8">
    <source>
        <dbReference type="Proteomes" id="UP000799777"/>
    </source>
</evidence>
<evidence type="ECO:0000256" key="1">
    <source>
        <dbReference type="ARBA" id="ARBA00004123"/>
    </source>
</evidence>
<dbReference type="GO" id="GO:0005665">
    <property type="term" value="C:RNA polymerase II, core complex"/>
    <property type="evidence" value="ECO:0007669"/>
    <property type="project" value="InterPro"/>
</dbReference>
<keyword evidence="3" id="KW-0804">Transcription</keyword>
<keyword evidence="8" id="KW-1185">Reference proteome</keyword>
<accession>A0A9P4HH53</accession>
<proteinExistence type="inferred from homology"/>
<evidence type="ECO:0000256" key="5">
    <source>
        <dbReference type="ARBA" id="ARBA00025751"/>
    </source>
</evidence>
<dbReference type="GO" id="GO:0046983">
    <property type="term" value="F:protein dimerization activity"/>
    <property type="evidence" value="ECO:0007669"/>
    <property type="project" value="InterPro"/>
</dbReference>
<feature type="domain" description="DNA-directed RNA polymerase RBP11-like dimerisation" evidence="6">
    <location>
        <begin position="3"/>
        <end position="74"/>
    </location>
</feature>
<gene>
    <name evidence="7" type="ORF">EK21DRAFT_39634</name>
</gene>
<dbReference type="InterPro" id="IPR009025">
    <property type="entry name" value="RBP11-like_dimer"/>
</dbReference>
<comment type="similarity">
    <text evidence="5">Belongs to the archaeal Rpo11/eukaryotic RPB11/RPC19 RNA polymerase subunit family.</text>
</comment>
<dbReference type="InterPro" id="IPR036603">
    <property type="entry name" value="RBP11-like"/>
</dbReference>
<feature type="non-terminal residue" evidence="7">
    <location>
        <position position="1"/>
    </location>
</feature>
<dbReference type="InterPro" id="IPR037685">
    <property type="entry name" value="RBP11"/>
</dbReference>
<organism evidence="7 8">
    <name type="scientific">Setomelanomma holmii</name>
    <dbReference type="NCBI Taxonomy" id="210430"/>
    <lineage>
        <taxon>Eukaryota</taxon>
        <taxon>Fungi</taxon>
        <taxon>Dikarya</taxon>
        <taxon>Ascomycota</taxon>
        <taxon>Pezizomycotina</taxon>
        <taxon>Dothideomycetes</taxon>
        <taxon>Pleosporomycetidae</taxon>
        <taxon>Pleosporales</taxon>
        <taxon>Pleosporineae</taxon>
        <taxon>Phaeosphaeriaceae</taxon>
        <taxon>Setomelanomma</taxon>
    </lineage>
</organism>
<name>A0A9P4HH53_9PLEO</name>
<comment type="subcellular location">
    <subcellularLocation>
        <location evidence="1">Nucleus</location>
    </subcellularLocation>
</comment>
<dbReference type="GO" id="GO:0003899">
    <property type="term" value="F:DNA-directed RNA polymerase activity"/>
    <property type="evidence" value="ECO:0007669"/>
    <property type="project" value="InterPro"/>
</dbReference>